<proteinExistence type="predicted"/>
<gene>
    <name evidence="1" type="ORF">BCR33DRAFT_713996</name>
</gene>
<sequence length="79" mass="8552">MIPQVSSMRSFSTSTRLMASVAPSSSAKAHLVFLSSAQKATKVPISTGVRPLSETQLPKDLQKFFDTSSSPIKKDPKKQ</sequence>
<evidence type="ECO:0000313" key="2">
    <source>
        <dbReference type="Proteomes" id="UP000193642"/>
    </source>
</evidence>
<dbReference type="EMBL" id="MCGO01000010">
    <property type="protein sequence ID" value="ORY48881.1"/>
    <property type="molecule type" value="Genomic_DNA"/>
</dbReference>
<organism evidence="1 2">
    <name type="scientific">Rhizoclosmatium globosum</name>
    <dbReference type="NCBI Taxonomy" id="329046"/>
    <lineage>
        <taxon>Eukaryota</taxon>
        <taxon>Fungi</taxon>
        <taxon>Fungi incertae sedis</taxon>
        <taxon>Chytridiomycota</taxon>
        <taxon>Chytridiomycota incertae sedis</taxon>
        <taxon>Chytridiomycetes</taxon>
        <taxon>Chytridiales</taxon>
        <taxon>Chytriomycetaceae</taxon>
        <taxon>Rhizoclosmatium</taxon>
    </lineage>
</organism>
<name>A0A1Y2CPB3_9FUNG</name>
<dbReference type="Proteomes" id="UP000193642">
    <property type="component" value="Unassembled WGS sequence"/>
</dbReference>
<evidence type="ECO:0000313" key="1">
    <source>
        <dbReference type="EMBL" id="ORY48881.1"/>
    </source>
</evidence>
<comment type="caution">
    <text evidence="1">The sequence shown here is derived from an EMBL/GenBank/DDBJ whole genome shotgun (WGS) entry which is preliminary data.</text>
</comment>
<dbReference type="AlphaFoldDB" id="A0A1Y2CPB3"/>
<reference evidence="1 2" key="1">
    <citation type="submission" date="2016-07" db="EMBL/GenBank/DDBJ databases">
        <title>Pervasive Adenine N6-methylation of Active Genes in Fungi.</title>
        <authorList>
            <consortium name="DOE Joint Genome Institute"/>
            <person name="Mondo S.J."/>
            <person name="Dannebaum R.O."/>
            <person name="Kuo R.C."/>
            <person name="Labutti K."/>
            <person name="Haridas S."/>
            <person name="Kuo A."/>
            <person name="Salamov A."/>
            <person name="Ahrendt S.R."/>
            <person name="Lipzen A."/>
            <person name="Sullivan W."/>
            <person name="Andreopoulos W.B."/>
            <person name="Clum A."/>
            <person name="Lindquist E."/>
            <person name="Daum C."/>
            <person name="Ramamoorthy G.K."/>
            <person name="Gryganskyi A."/>
            <person name="Culley D."/>
            <person name="Magnuson J.K."/>
            <person name="James T.Y."/>
            <person name="O'Malley M.A."/>
            <person name="Stajich J.E."/>
            <person name="Spatafora J.W."/>
            <person name="Visel A."/>
            <person name="Grigoriev I.V."/>
        </authorList>
    </citation>
    <scope>NUCLEOTIDE SEQUENCE [LARGE SCALE GENOMIC DNA]</scope>
    <source>
        <strain evidence="1 2">JEL800</strain>
    </source>
</reference>
<accession>A0A1Y2CPB3</accession>
<protein>
    <submittedName>
        <fullName evidence="1">Uncharacterized protein</fullName>
    </submittedName>
</protein>
<keyword evidence="2" id="KW-1185">Reference proteome</keyword>